<reference evidence="2 3" key="1">
    <citation type="submission" date="2020-02" db="EMBL/GenBank/DDBJ databases">
        <title>Broccoli isolated Pseudomonas sp.</title>
        <authorList>
            <person name="Fujikawa T."/>
            <person name="Sawada H."/>
        </authorList>
    </citation>
    <scope>NUCLEOTIDE SEQUENCE [LARGE SCALE GENOMIC DNA]</scope>
    <source>
        <strain evidence="2 3">JCM 32154</strain>
    </source>
</reference>
<dbReference type="RefSeq" id="WP_163931733.1">
    <property type="nucleotide sequence ID" value="NZ_BMQU01000001.1"/>
</dbReference>
<evidence type="ECO:0008006" key="4">
    <source>
        <dbReference type="Google" id="ProtNLM"/>
    </source>
</evidence>
<dbReference type="EMBL" id="JAAHBT010000011">
    <property type="protein sequence ID" value="NES08691.1"/>
    <property type="molecule type" value="Genomic_DNA"/>
</dbReference>
<accession>A0A6I5RLW6</accession>
<comment type="caution">
    <text evidence="2">The sequence shown here is derived from an EMBL/GenBank/DDBJ whole genome shotgun (WGS) entry which is preliminary data.</text>
</comment>
<sequence>MRSIGLSLLWILLPFLAQAETRQFPLEPSFKGATQVQFERLARDEGTGWQGQLQGPEGFVETLPDKCLPEQGSPEVVDAYTVDSAQPYLVVLCRWPVDHSGFDTYAIKGWEYRAFAYTWVADALIRDETASQVLSGYEGNMAIYWTHYHWYISRPLAMQKLKELQQGRERDSLKLAHRIVLERLKAKDTEAVSSYLSFRVEQLLRDEPLTVSNAPLYNDLGYALQEASWQASAYELFSKVEQVVPERVVLKLNIADALWGLYKPSQAAGYYSRYIAAMQVAGKERLIPARALERSRGNTR</sequence>
<gene>
    <name evidence="2" type="ORF">G3O07_01430</name>
</gene>
<keyword evidence="3" id="KW-1185">Reference proteome</keyword>
<feature type="signal peptide" evidence="1">
    <location>
        <begin position="1"/>
        <end position="19"/>
    </location>
</feature>
<dbReference type="AlphaFoldDB" id="A0A6I5RLW6"/>
<evidence type="ECO:0000313" key="2">
    <source>
        <dbReference type="EMBL" id="NES08691.1"/>
    </source>
</evidence>
<protein>
    <recommendedName>
        <fullName evidence="4">Tetratricopeptide repeat protein</fullName>
    </recommendedName>
</protein>
<evidence type="ECO:0000256" key="1">
    <source>
        <dbReference type="SAM" id="SignalP"/>
    </source>
</evidence>
<dbReference type="Proteomes" id="UP000471751">
    <property type="component" value="Unassembled WGS sequence"/>
</dbReference>
<organism evidence="2 3">
    <name type="scientific">Pseudomonas laurentiana</name>
    <dbReference type="NCBI Taxonomy" id="2364649"/>
    <lineage>
        <taxon>Bacteria</taxon>
        <taxon>Pseudomonadati</taxon>
        <taxon>Pseudomonadota</taxon>
        <taxon>Gammaproteobacteria</taxon>
        <taxon>Pseudomonadales</taxon>
        <taxon>Pseudomonadaceae</taxon>
        <taxon>Pseudomonas</taxon>
    </lineage>
</organism>
<keyword evidence="1" id="KW-0732">Signal</keyword>
<feature type="chain" id="PRO_5026055632" description="Tetratricopeptide repeat protein" evidence="1">
    <location>
        <begin position="20"/>
        <end position="300"/>
    </location>
</feature>
<name>A0A6I5RLW6_9PSED</name>
<evidence type="ECO:0000313" key="3">
    <source>
        <dbReference type="Proteomes" id="UP000471751"/>
    </source>
</evidence>
<proteinExistence type="predicted"/>